<accession>C9ZTG4</accession>
<dbReference type="RefSeq" id="XP_011774979.1">
    <property type="nucleotide sequence ID" value="XM_011776677.1"/>
</dbReference>
<dbReference type="GeneID" id="23862859"/>
<dbReference type="AlphaFoldDB" id="C9ZTG4"/>
<feature type="transmembrane region" description="Helical" evidence="1">
    <location>
        <begin position="12"/>
        <end position="36"/>
    </location>
</feature>
<keyword evidence="1" id="KW-0812">Transmembrane</keyword>
<name>C9ZTG4_TRYB9</name>
<sequence>MVRVAGGWYIPAFHFFFGGGPSFTFFVNLPNCLYMIERDLTEMKRTGFWSEEIFIVFLHNPTSSSLGAPFFFKKKNRELHMRQRGRETYADVVCQIQVDIT</sequence>
<keyword evidence="1" id="KW-1133">Transmembrane helix</keyword>
<keyword evidence="1" id="KW-0472">Membrane</keyword>
<evidence type="ECO:0000313" key="2">
    <source>
        <dbReference type="EMBL" id="CBH12699.1"/>
    </source>
</evidence>
<reference evidence="3" key="1">
    <citation type="journal article" date="2010" name="PLoS Negl. Trop. Dis.">
        <title>The genome sequence of Trypanosoma brucei gambiense, causative agent of chronic human african trypanosomiasis.</title>
        <authorList>
            <person name="Jackson A.P."/>
            <person name="Sanders M."/>
            <person name="Berry A."/>
            <person name="McQuillan J."/>
            <person name="Aslett M.A."/>
            <person name="Quail M.A."/>
            <person name="Chukualim B."/>
            <person name="Capewell P."/>
            <person name="MacLeod A."/>
            <person name="Melville S.E."/>
            <person name="Gibson W."/>
            <person name="Barry J.D."/>
            <person name="Berriman M."/>
            <person name="Hertz-Fowler C."/>
        </authorList>
    </citation>
    <scope>NUCLEOTIDE SEQUENCE [LARGE SCALE GENOMIC DNA]</scope>
    <source>
        <strain evidence="3">MHOM/CI/86/DAL972</strain>
    </source>
</reference>
<proteinExistence type="predicted"/>
<dbReference type="KEGG" id="tbg:TbgDal_VII5995"/>
<gene>
    <name evidence="2" type="ORF">TbgDal_VII5995</name>
</gene>
<evidence type="ECO:0000313" key="3">
    <source>
        <dbReference type="Proteomes" id="UP000002316"/>
    </source>
</evidence>
<evidence type="ECO:0000256" key="1">
    <source>
        <dbReference type="SAM" id="Phobius"/>
    </source>
</evidence>
<dbReference type="Proteomes" id="UP000002316">
    <property type="component" value="Chromosome 7"/>
</dbReference>
<protein>
    <submittedName>
        <fullName evidence="2">Uncharacterized protein</fullName>
    </submittedName>
</protein>
<dbReference type="EMBL" id="FN554970">
    <property type="protein sequence ID" value="CBH12699.1"/>
    <property type="molecule type" value="Genomic_DNA"/>
</dbReference>
<organism evidence="2 3">
    <name type="scientific">Trypanosoma brucei gambiense (strain MHOM/CI/86/DAL972)</name>
    <dbReference type="NCBI Taxonomy" id="679716"/>
    <lineage>
        <taxon>Eukaryota</taxon>
        <taxon>Discoba</taxon>
        <taxon>Euglenozoa</taxon>
        <taxon>Kinetoplastea</taxon>
        <taxon>Metakinetoplastina</taxon>
        <taxon>Trypanosomatida</taxon>
        <taxon>Trypanosomatidae</taxon>
        <taxon>Trypanosoma</taxon>
    </lineage>
</organism>